<comment type="caution">
    <text evidence="8">The sequence shown here is derived from an EMBL/GenBank/DDBJ whole genome shotgun (WGS) entry which is preliminary data.</text>
</comment>
<keyword evidence="9" id="KW-1185">Reference proteome</keyword>
<evidence type="ECO:0000313" key="9">
    <source>
        <dbReference type="Proteomes" id="UP000741863"/>
    </source>
</evidence>
<feature type="binding site" evidence="6">
    <location>
        <position position="173"/>
    </location>
    <ligand>
        <name>substrate</name>
    </ligand>
</feature>
<dbReference type="EC" id="5.3.1.1" evidence="6 7"/>
<keyword evidence="2 6" id="KW-0312">Gluconeogenesis</keyword>
<gene>
    <name evidence="6" type="primary">tpiA</name>
    <name evidence="8" type="ORF">JOD17_000298</name>
</gene>
<keyword evidence="5 6" id="KW-0413">Isomerase</keyword>
<dbReference type="GO" id="GO:0004807">
    <property type="term" value="F:triose-phosphate isomerase activity"/>
    <property type="evidence" value="ECO:0007669"/>
    <property type="project" value="UniProtKB-EC"/>
</dbReference>
<dbReference type="PANTHER" id="PTHR21139:SF42">
    <property type="entry name" value="TRIOSEPHOSPHATE ISOMERASE"/>
    <property type="match status" value="1"/>
</dbReference>
<sequence>MRKPFIAGNWKMNVTDEEALQFVTQVTEKLPSSDKVEYALCAQAISLKGMKEKAVGTDLQIGAQNLHEEEKGAFTGEISAAALTSIGVKLAIIGHSERREMFNDTDERVNAKVKTALNHGITPILCVGELLEDRESGSADTVVKAQLEQALAGIESARAAEVVVAYEPVWAIGTGKSSTPEDAEAMCKTIREFLFDTYGPETANAIRIQYGGSVKPENIASYMAQDNIDGALVGGASIDVDSYLALIEETVR</sequence>
<evidence type="ECO:0000313" key="8">
    <source>
        <dbReference type="EMBL" id="MBM7631207.1"/>
    </source>
</evidence>
<dbReference type="InterPro" id="IPR022896">
    <property type="entry name" value="TrioseP_Isoase_bac/euk"/>
</dbReference>
<evidence type="ECO:0000256" key="6">
    <source>
        <dbReference type="HAMAP-Rule" id="MF_00147"/>
    </source>
</evidence>
<proteinExistence type="inferred from homology"/>
<organism evidence="8 9">
    <name type="scientific">Geomicrobium sediminis</name>
    <dbReference type="NCBI Taxonomy" id="1347788"/>
    <lineage>
        <taxon>Bacteria</taxon>
        <taxon>Bacillati</taxon>
        <taxon>Bacillota</taxon>
        <taxon>Bacilli</taxon>
        <taxon>Bacillales</taxon>
        <taxon>Geomicrobium</taxon>
    </lineage>
</organism>
<dbReference type="EMBL" id="JAFBEC010000001">
    <property type="protein sequence ID" value="MBM7631207.1"/>
    <property type="molecule type" value="Genomic_DNA"/>
</dbReference>
<comment type="catalytic activity">
    <reaction evidence="6 7">
        <text>D-glyceraldehyde 3-phosphate = dihydroxyacetone phosphate</text>
        <dbReference type="Rhea" id="RHEA:18585"/>
        <dbReference type="ChEBI" id="CHEBI:57642"/>
        <dbReference type="ChEBI" id="CHEBI:59776"/>
        <dbReference type="EC" id="5.3.1.1"/>
    </reaction>
</comment>
<evidence type="ECO:0000256" key="4">
    <source>
        <dbReference type="ARBA" id="ARBA00023152"/>
    </source>
</evidence>
<evidence type="ECO:0000256" key="2">
    <source>
        <dbReference type="ARBA" id="ARBA00022432"/>
    </source>
</evidence>
<comment type="subunit">
    <text evidence="6 7">Homodimer.</text>
</comment>
<evidence type="ECO:0000256" key="1">
    <source>
        <dbReference type="ARBA" id="ARBA00007422"/>
    </source>
</evidence>
<feature type="binding site" evidence="6">
    <location>
        <begin position="234"/>
        <end position="235"/>
    </location>
    <ligand>
        <name>substrate</name>
    </ligand>
</feature>
<dbReference type="RefSeq" id="WP_204695382.1">
    <property type="nucleotide sequence ID" value="NZ_JAFBEC010000001.1"/>
</dbReference>
<dbReference type="HAMAP" id="MF_00147_B">
    <property type="entry name" value="TIM_B"/>
    <property type="match status" value="1"/>
</dbReference>
<dbReference type="Proteomes" id="UP000741863">
    <property type="component" value="Unassembled WGS sequence"/>
</dbReference>
<dbReference type="PANTHER" id="PTHR21139">
    <property type="entry name" value="TRIOSEPHOSPHATE ISOMERASE"/>
    <property type="match status" value="1"/>
</dbReference>
<dbReference type="InterPro" id="IPR035990">
    <property type="entry name" value="TIM_sf"/>
</dbReference>
<name>A0ABS2P732_9BACL</name>
<dbReference type="InterPro" id="IPR013785">
    <property type="entry name" value="Aldolase_TIM"/>
</dbReference>
<evidence type="ECO:0000256" key="3">
    <source>
        <dbReference type="ARBA" id="ARBA00022490"/>
    </source>
</evidence>
<dbReference type="SUPFAM" id="SSF51351">
    <property type="entry name" value="Triosephosphate isomerase (TIM)"/>
    <property type="match status" value="1"/>
</dbReference>
<dbReference type="PROSITE" id="PS51440">
    <property type="entry name" value="TIM_2"/>
    <property type="match status" value="1"/>
</dbReference>
<dbReference type="Gene3D" id="3.20.20.70">
    <property type="entry name" value="Aldolase class I"/>
    <property type="match status" value="1"/>
</dbReference>
<evidence type="ECO:0000256" key="5">
    <source>
        <dbReference type="ARBA" id="ARBA00023235"/>
    </source>
</evidence>
<comment type="subcellular location">
    <subcellularLocation>
        <location evidence="6 7">Cytoplasm</location>
    </subcellularLocation>
</comment>
<evidence type="ECO:0000256" key="7">
    <source>
        <dbReference type="RuleBase" id="RU363013"/>
    </source>
</evidence>
<dbReference type="CDD" id="cd00311">
    <property type="entry name" value="TIM"/>
    <property type="match status" value="1"/>
</dbReference>
<protein>
    <recommendedName>
        <fullName evidence="6 7">Triosephosphate isomerase</fullName>
        <shortName evidence="6">TIM</shortName>
        <shortName evidence="6">TPI</shortName>
        <ecNumber evidence="6 7">5.3.1.1</ecNumber>
    </recommendedName>
    <alternativeName>
        <fullName evidence="6">Triose-phosphate isomerase</fullName>
    </alternativeName>
</protein>
<reference evidence="8 9" key="1">
    <citation type="submission" date="2021-01" db="EMBL/GenBank/DDBJ databases">
        <title>Genomic Encyclopedia of Type Strains, Phase IV (KMG-IV): sequencing the most valuable type-strain genomes for metagenomic binning, comparative biology and taxonomic classification.</title>
        <authorList>
            <person name="Goeker M."/>
        </authorList>
    </citation>
    <scope>NUCLEOTIDE SEQUENCE [LARGE SCALE GENOMIC DNA]</scope>
    <source>
        <strain evidence="8 9">DSM 25540</strain>
    </source>
</reference>
<feature type="active site" description="Proton acceptor" evidence="6">
    <location>
        <position position="167"/>
    </location>
</feature>
<comment type="pathway">
    <text evidence="6 7">Carbohydrate biosynthesis; gluconeogenesis.</text>
</comment>
<keyword evidence="4 6" id="KW-0324">Glycolysis</keyword>
<feature type="active site" description="Electrophile" evidence="6">
    <location>
        <position position="95"/>
    </location>
</feature>
<comment type="function">
    <text evidence="6">Involved in the gluconeogenesis. Catalyzes stereospecifically the conversion of dihydroxyacetone phosphate (DHAP) to D-glyceraldehyde-3-phosphate (G3P).</text>
</comment>
<dbReference type="InterPro" id="IPR000652">
    <property type="entry name" value="Triosephosphate_isomerase"/>
</dbReference>
<dbReference type="PROSITE" id="PS00171">
    <property type="entry name" value="TIM_1"/>
    <property type="match status" value="1"/>
</dbReference>
<dbReference type="InterPro" id="IPR020861">
    <property type="entry name" value="Triosephosphate_isomerase_AS"/>
</dbReference>
<keyword evidence="3 6" id="KW-0963">Cytoplasm</keyword>
<feature type="binding site" evidence="6">
    <location>
        <begin position="9"/>
        <end position="11"/>
    </location>
    <ligand>
        <name>substrate</name>
    </ligand>
</feature>
<comment type="similarity">
    <text evidence="1 6 7">Belongs to the triosephosphate isomerase family.</text>
</comment>
<accession>A0ABS2P732</accession>
<dbReference type="Pfam" id="PF00121">
    <property type="entry name" value="TIM"/>
    <property type="match status" value="1"/>
</dbReference>
<feature type="binding site" evidence="6">
    <location>
        <position position="213"/>
    </location>
    <ligand>
        <name>substrate</name>
    </ligand>
</feature>
<dbReference type="NCBIfam" id="TIGR00419">
    <property type="entry name" value="tim"/>
    <property type="match status" value="1"/>
</dbReference>
<comment type="pathway">
    <text evidence="6 7">Carbohydrate degradation; glycolysis; D-glyceraldehyde 3-phosphate from glycerone phosphate: step 1/1.</text>
</comment>